<keyword evidence="4" id="KW-1185">Reference proteome</keyword>
<dbReference type="PANTHER" id="PTHR35883:SF1">
    <property type="entry name" value="CALMODULIN-BINDING PROTEIN CAM-BP15-RELATED"/>
    <property type="match status" value="1"/>
</dbReference>
<dbReference type="PANTHER" id="PTHR35883">
    <property type="entry name" value="CYCLIC AMP-INDUCIBLE PROTEIN BP74-RELATED"/>
    <property type="match status" value="1"/>
</dbReference>
<name>A0A560DKA2_9BRAD</name>
<feature type="signal peptide" evidence="1">
    <location>
        <begin position="1"/>
        <end position="23"/>
    </location>
</feature>
<dbReference type="InterPro" id="IPR056422">
    <property type="entry name" value="BP74_N"/>
</dbReference>
<dbReference type="EMBL" id="VITK01000006">
    <property type="protein sequence ID" value="TWA97527.1"/>
    <property type="molecule type" value="Genomic_DNA"/>
</dbReference>
<dbReference type="Proteomes" id="UP000319949">
    <property type="component" value="Unassembled WGS sequence"/>
</dbReference>
<reference evidence="3 4" key="1">
    <citation type="submission" date="2019-06" db="EMBL/GenBank/DDBJ databases">
        <title>Genomic Encyclopedia of Type Strains, Phase IV (KMG-V): Genome sequencing to study the core and pangenomes of soil and plant-associated prokaryotes.</title>
        <authorList>
            <person name="Whitman W."/>
        </authorList>
    </citation>
    <scope>NUCLEOTIDE SEQUENCE [LARGE SCALE GENOMIC DNA]</scope>
    <source>
        <strain evidence="3 4">BR 510</strain>
    </source>
</reference>
<accession>A0A560DKA2</accession>
<evidence type="ECO:0000313" key="3">
    <source>
        <dbReference type="EMBL" id="TWA97527.1"/>
    </source>
</evidence>
<dbReference type="Pfam" id="PF23621">
    <property type="entry name" value="BP74_N"/>
    <property type="match status" value="1"/>
</dbReference>
<feature type="chain" id="PRO_5021700010" description="BP74 N-terminal domain-containing protein" evidence="1">
    <location>
        <begin position="24"/>
        <end position="147"/>
    </location>
</feature>
<evidence type="ECO:0000259" key="2">
    <source>
        <dbReference type="Pfam" id="PF23621"/>
    </source>
</evidence>
<sequence>MVHVSVAGWLVASLLAFGGTAWAQQPSPDIAHFTFRQIAPNKEVKHFAFEVRGRAAIDEMRAALANRSNPKRHVSGVVDPHKAAYNPEWSFHLVPETVALFEMQIEVCDANVTYVEQHLDEVGGSFLPKSFWCPWSSELEAEIPVRP</sequence>
<comment type="caution">
    <text evidence="3">The sequence shown here is derived from an EMBL/GenBank/DDBJ whole genome shotgun (WGS) entry which is preliminary data.</text>
</comment>
<dbReference type="AlphaFoldDB" id="A0A560DKA2"/>
<feature type="domain" description="BP74 N-terminal" evidence="2">
    <location>
        <begin position="31"/>
        <end position="145"/>
    </location>
</feature>
<keyword evidence="1" id="KW-0732">Signal</keyword>
<organism evidence="3 4">
    <name type="scientific">Bradyrhizobium stylosanthis</name>
    <dbReference type="NCBI Taxonomy" id="1803665"/>
    <lineage>
        <taxon>Bacteria</taxon>
        <taxon>Pseudomonadati</taxon>
        <taxon>Pseudomonadota</taxon>
        <taxon>Alphaproteobacteria</taxon>
        <taxon>Hyphomicrobiales</taxon>
        <taxon>Nitrobacteraceae</taxon>
        <taxon>Bradyrhizobium</taxon>
    </lineage>
</organism>
<evidence type="ECO:0000256" key="1">
    <source>
        <dbReference type="SAM" id="SignalP"/>
    </source>
</evidence>
<protein>
    <recommendedName>
        <fullName evidence="2">BP74 N-terminal domain-containing protein</fullName>
    </recommendedName>
</protein>
<dbReference type="InterPro" id="IPR053344">
    <property type="entry name" value="cAMP-inducible_BP74-like"/>
</dbReference>
<proteinExistence type="predicted"/>
<gene>
    <name evidence="3" type="ORF">FBZ96_106586</name>
</gene>
<evidence type="ECO:0000313" key="4">
    <source>
        <dbReference type="Proteomes" id="UP000319949"/>
    </source>
</evidence>